<evidence type="ECO:0000313" key="3">
    <source>
        <dbReference type="EMBL" id="MEA5391047.1"/>
    </source>
</evidence>
<reference evidence="3 4" key="1">
    <citation type="submission" date="2023-12" db="EMBL/GenBank/DDBJ databases">
        <title>Baltic Sea Cyanobacteria.</title>
        <authorList>
            <person name="Delbaje E."/>
            <person name="Fewer D.P."/>
            <person name="Shishido T.K."/>
        </authorList>
    </citation>
    <scope>NUCLEOTIDE SEQUENCE [LARGE SCALE GENOMIC DNA]</scope>
    <source>
        <strain evidence="3 4">UHCC 0139</strain>
    </source>
</reference>
<dbReference type="InterPro" id="IPR006311">
    <property type="entry name" value="TAT_signal"/>
</dbReference>
<evidence type="ECO:0000313" key="4">
    <source>
        <dbReference type="Proteomes" id="UP001304461"/>
    </source>
</evidence>
<keyword evidence="1" id="KW-0732">Signal</keyword>
<protein>
    <submittedName>
        <fullName evidence="3">Twin-arginine translocation pathway signal</fullName>
    </submittedName>
</protein>
<dbReference type="PROSITE" id="PS51318">
    <property type="entry name" value="TAT"/>
    <property type="match status" value="1"/>
</dbReference>
<dbReference type="PANTHER" id="PTHR30222">
    <property type="entry name" value="SPERMIDINE/PUTRESCINE-BINDING PERIPLASMIC PROTEIN"/>
    <property type="match status" value="1"/>
</dbReference>
<accession>A0ABU5RTI0</accession>
<proteinExistence type="predicted"/>
<evidence type="ECO:0000256" key="1">
    <source>
        <dbReference type="ARBA" id="ARBA00022729"/>
    </source>
</evidence>
<dbReference type="RefSeq" id="WP_323305092.1">
    <property type="nucleotide sequence ID" value="NZ_JAYGHX010000003.1"/>
</dbReference>
<sequence>MGAPFPPPPTPALSRRTLLRLGAASALTLLAGCERQEPLLLASRGDLPPAWARRLPKPWRSQLLEDPAQVLARAAAPRTGLLQLSDGWAAELRPADLQPIGTPALIERLTPMAAPLAHLHGPPGAGPLAFPWSYGPWVLVLRSRPDLARRRAEGWDLLLDPSLAGRLVLPSSPRVTIALAGEDLERLRRLRRAALAYDDRDGLSLLLTGEAEAAVLPRQRVVGLLRRDPRLQVLLPESGSPLTWNLLLRPAGPHPEPPLEWLGEALEPPLLPALLAAGWVPPLPRDQLQRALTDFPAAVAALLLPPQAVLERCFSLAPLNAAERAALQQLWDGAAPVAAT</sequence>
<dbReference type="PANTHER" id="PTHR30222:SF17">
    <property type="entry name" value="SPERMIDINE_PUTRESCINE-BINDING PERIPLASMIC PROTEIN"/>
    <property type="match status" value="1"/>
</dbReference>
<name>A0ABU5RTI0_9CYAN</name>
<gene>
    <name evidence="3" type="ORF">VB738_07200</name>
</gene>
<organism evidence="3 4">
    <name type="scientific">Cyanobium gracile UHCC 0139</name>
    <dbReference type="NCBI Taxonomy" id="3110308"/>
    <lineage>
        <taxon>Bacteria</taxon>
        <taxon>Bacillati</taxon>
        <taxon>Cyanobacteriota</taxon>
        <taxon>Cyanophyceae</taxon>
        <taxon>Synechococcales</taxon>
        <taxon>Prochlorococcaceae</taxon>
        <taxon>Cyanobium</taxon>
    </lineage>
</organism>
<keyword evidence="2" id="KW-0472">Membrane</keyword>
<dbReference type="Gene3D" id="3.40.190.10">
    <property type="entry name" value="Periplasmic binding protein-like II"/>
    <property type="match status" value="1"/>
</dbReference>
<keyword evidence="4" id="KW-1185">Reference proteome</keyword>
<evidence type="ECO:0000256" key="2">
    <source>
        <dbReference type="ARBA" id="ARBA00023136"/>
    </source>
</evidence>
<comment type="caution">
    <text evidence="3">The sequence shown here is derived from an EMBL/GenBank/DDBJ whole genome shotgun (WGS) entry which is preliminary data.</text>
</comment>
<dbReference type="Proteomes" id="UP001304461">
    <property type="component" value="Unassembled WGS sequence"/>
</dbReference>
<dbReference type="EMBL" id="JAYGHX010000003">
    <property type="protein sequence ID" value="MEA5391047.1"/>
    <property type="molecule type" value="Genomic_DNA"/>
</dbReference>
<dbReference type="SUPFAM" id="SSF53850">
    <property type="entry name" value="Periplasmic binding protein-like II"/>
    <property type="match status" value="1"/>
</dbReference>